<accession>A0A1R1PL36</accession>
<comment type="caution">
    <text evidence="11">The sequence shown here is derived from an EMBL/GenBank/DDBJ whole genome shotgun (WGS) entry which is preliminary data.</text>
</comment>
<dbReference type="SUPFAM" id="SSF47113">
    <property type="entry name" value="Histone-fold"/>
    <property type="match status" value="1"/>
</dbReference>
<sequence length="315" mass="33896">MDSAHKAIGDFWLHQLQEVQGNDLDFKSHTLPLARIKKVMKSDPDVKMISAEAPVLFSKACEIFIKEMTLRAWFNAEDSKRRTLQRQDVAAASLRSEMYDFLIDVIPRDEFINAGKKTHSTKEEMSAQQMAQVQASQMTSAQIHAAVAAVASQQHAIPGSAVAGPPNPATSAMAAVAAQYYNHQPFQQYYASHLNDINAMQHAAAAAAAAGNIPSNMAVAAAAAAAAQQQQAQQQQQQQQQQPQFYSGLGSHNYDWLQRQQQQQQQQQVQGGINAAGFLRGGAGAGAGIQSSISSHGQPSGTDPLSEQSKGGSNK</sequence>
<feature type="compositionally biased region" description="Low complexity" evidence="8">
    <location>
        <begin position="288"/>
        <end position="301"/>
    </location>
</feature>
<evidence type="ECO:0000259" key="9">
    <source>
        <dbReference type="Pfam" id="PF00125"/>
    </source>
</evidence>
<feature type="region of interest" description="Disordered" evidence="8">
    <location>
        <begin position="285"/>
        <end position="315"/>
    </location>
</feature>
<reference evidence="11" key="2">
    <citation type="submission" date="2017-01" db="EMBL/GenBank/DDBJ databases">
        <authorList>
            <person name="Mah S.A."/>
            <person name="Swanson W.J."/>
            <person name="Moy G.W."/>
            <person name="Vacquier V.D."/>
        </authorList>
    </citation>
    <scope>NUCLEOTIDE SEQUENCE [LARGE SCALE GENOMIC DNA]</scope>
    <source>
        <strain evidence="11">COL-18-3</strain>
    </source>
</reference>
<evidence type="ECO:0000256" key="5">
    <source>
        <dbReference type="ARBA" id="ARBA00023163"/>
    </source>
</evidence>
<reference evidence="12" key="1">
    <citation type="submission" date="2017-01" db="EMBL/GenBank/DDBJ databases">
        <authorList>
            <person name="Wang Y."/>
            <person name="White M."/>
            <person name="Kvist S."/>
            <person name="Moncalvo J.-M."/>
        </authorList>
    </citation>
    <scope>NUCLEOTIDE SEQUENCE [LARGE SCALE GENOMIC DNA]</scope>
    <source>
        <strain evidence="12">COL-18-3</strain>
    </source>
</reference>
<evidence type="ECO:0000313" key="12">
    <source>
        <dbReference type="Proteomes" id="UP000188320"/>
    </source>
</evidence>
<dbReference type="GO" id="GO:0001228">
    <property type="term" value="F:DNA-binding transcription activator activity, RNA polymerase II-specific"/>
    <property type="evidence" value="ECO:0007669"/>
    <property type="project" value="TreeGrafter"/>
</dbReference>
<feature type="domain" description="Core Histone H2A/H2B/H3" evidence="9">
    <location>
        <begin position="23"/>
        <end position="92"/>
    </location>
</feature>
<comment type="subcellular location">
    <subcellularLocation>
        <location evidence="1">Nucleus</location>
    </subcellularLocation>
</comment>
<dbReference type="EMBL" id="LSSK01000852">
    <property type="protein sequence ID" value="OMH81649.1"/>
    <property type="molecule type" value="Genomic_DNA"/>
</dbReference>
<evidence type="ECO:0000313" key="10">
    <source>
        <dbReference type="EMBL" id="OMH79403.1"/>
    </source>
</evidence>
<proteinExistence type="inferred from homology"/>
<dbReference type="Proteomes" id="UP000188320">
    <property type="component" value="Unassembled WGS sequence"/>
</dbReference>
<keyword evidence="4" id="KW-0010">Activator</keyword>
<keyword evidence="12" id="KW-1185">Reference proteome</keyword>
<dbReference type="EMBL" id="LSSK01001562">
    <property type="protein sequence ID" value="OMH79403.1"/>
    <property type="molecule type" value="Genomic_DNA"/>
</dbReference>
<organism evidence="11 12">
    <name type="scientific">Zancudomyces culisetae</name>
    <name type="common">Gut fungus</name>
    <name type="synonym">Smittium culisetae</name>
    <dbReference type="NCBI Taxonomy" id="1213189"/>
    <lineage>
        <taxon>Eukaryota</taxon>
        <taxon>Fungi</taxon>
        <taxon>Fungi incertae sedis</taxon>
        <taxon>Zoopagomycota</taxon>
        <taxon>Kickxellomycotina</taxon>
        <taxon>Harpellomycetes</taxon>
        <taxon>Harpellales</taxon>
        <taxon>Legeriomycetaceae</taxon>
        <taxon>Zancudomyces</taxon>
    </lineage>
</organism>
<gene>
    <name evidence="11" type="ORF">AX774_g4896</name>
    <name evidence="10" type="ORF">AX774_g7186</name>
</gene>
<dbReference type="GO" id="GO:0046982">
    <property type="term" value="F:protein heterodimerization activity"/>
    <property type="evidence" value="ECO:0007669"/>
    <property type="project" value="InterPro"/>
</dbReference>
<dbReference type="PANTHER" id="PTHR10252:SF8">
    <property type="entry name" value="NUCLEAR TRANSCRIPTION FACTOR Y SUBUNIT GAMMA"/>
    <property type="match status" value="1"/>
</dbReference>
<dbReference type="AlphaFoldDB" id="A0A1R1PL36"/>
<dbReference type="GO" id="GO:0016602">
    <property type="term" value="C:CCAAT-binding factor complex"/>
    <property type="evidence" value="ECO:0007669"/>
    <property type="project" value="TreeGrafter"/>
</dbReference>
<name>A0A1R1PL36_ZANCU</name>
<feature type="compositionally biased region" description="Polar residues" evidence="8">
    <location>
        <begin position="303"/>
        <end position="315"/>
    </location>
</feature>
<dbReference type="InterPro" id="IPR009072">
    <property type="entry name" value="Histone-fold"/>
</dbReference>
<dbReference type="GO" id="GO:0000978">
    <property type="term" value="F:RNA polymerase II cis-regulatory region sequence-specific DNA binding"/>
    <property type="evidence" value="ECO:0007669"/>
    <property type="project" value="TreeGrafter"/>
</dbReference>
<keyword evidence="3" id="KW-0238">DNA-binding</keyword>
<dbReference type="Gene3D" id="1.10.20.10">
    <property type="entry name" value="Histone, subunit A"/>
    <property type="match status" value="1"/>
</dbReference>
<evidence type="ECO:0000313" key="11">
    <source>
        <dbReference type="EMBL" id="OMH81649.1"/>
    </source>
</evidence>
<dbReference type="InterPro" id="IPR050568">
    <property type="entry name" value="Transcr_DNA_Rep_Reg"/>
</dbReference>
<dbReference type="FunFam" id="1.10.20.10:FF:000006">
    <property type="entry name" value="Nuclear transcription factor Y subunit gamma"/>
    <property type="match status" value="1"/>
</dbReference>
<evidence type="ECO:0000256" key="2">
    <source>
        <dbReference type="ARBA" id="ARBA00023015"/>
    </source>
</evidence>
<keyword evidence="5" id="KW-0804">Transcription</keyword>
<keyword evidence="2" id="KW-0805">Transcription regulation</keyword>
<dbReference type="CDD" id="cd22908">
    <property type="entry name" value="HFD_NFYC-like"/>
    <property type="match status" value="1"/>
</dbReference>
<evidence type="ECO:0000256" key="1">
    <source>
        <dbReference type="ARBA" id="ARBA00004123"/>
    </source>
</evidence>
<evidence type="ECO:0000256" key="4">
    <source>
        <dbReference type="ARBA" id="ARBA00023159"/>
    </source>
</evidence>
<comment type="similarity">
    <text evidence="7">Belongs to the NFYC/HAP5 subunit family.</text>
</comment>
<evidence type="ECO:0000256" key="3">
    <source>
        <dbReference type="ARBA" id="ARBA00023125"/>
    </source>
</evidence>
<dbReference type="PANTHER" id="PTHR10252">
    <property type="entry name" value="HISTONE-LIKE TRANSCRIPTION FACTOR CCAAT-RELATED"/>
    <property type="match status" value="1"/>
</dbReference>
<evidence type="ECO:0000256" key="7">
    <source>
        <dbReference type="ARBA" id="ARBA00038129"/>
    </source>
</evidence>
<dbReference type="InterPro" id="IPR007125">
    <property type="entry name" value="H2A/H2B/H3"/>
</dbReference>
<keyword evidence="6" id="KW-0539">Nucleus</keyword>
<evidence type="ECO:0000256" key="8">
    <source>
        <dbReference type="SAM" id="MobiDB-lite"/>
    </source>
</evidence>
<dbReference type="OrthoDB" id="1272441at2759"/>
<protein>
    <submittedName>
        <fullName evidence="11">Nuclear transcription factor Y subunit C-2</fullName>
    </submittedName>
</protein>
<evidence type="ECO:0000256" key="6">
    <source>
        <dbReference type="ARBA" id="ARBA00023242"/>
    </source>
</evidence>
<dbReference type="Pfam" id="PF00125">
    <property type="entry name" value="Histone"/>
    <property type="match status" value="1"/>
</dbReference>